<gene>
    <name evidence="2" type="ORF">EVOR1521_LOCUS1003</name>
</gene>
<dbReference type="Proteomes" id="UP001178507">
    <property type="component" value="Unassembled WGS sequence"/>
</dbReference>
<comment type="caution">
    <text evidence="2">The sequence shown here is derived from an EMBL/GenBank/DDBJ whole genome shotgun (WGS) entry which is preliminary data.</text>
</comment>
<feature type="compositionally biased region" description="Low complexity" evidence="1">
    <location>
        <begin position="58"/>
        <end position="67"/>
    </location>
</feature>
<keyword evidence="3" id="KW-1185">Reference proteome</keyword>
<accession>A0AA36HKW1</accession>
<dbReference type="AlphaFoldDB" id="A0AA36HKW1"/>
<organism evidence="2 3">
    <name type="scientific">Effrenium voratum</name>
    <dbReference type="NCBI Taxonomy" id="2562239"/>
    <lineage>
        <taxon>Eukaryota</taxon>
        <taxon>Sar</taxon>
        <taxon>Alveolata</taxon>
        <taxon>Dinophyceae</taxon>
        <taxon>Suessiales</taxon>
        <taxon>Symbiodiniaceae</taxon>
        <taxon>Effrenium</taxon>
    </lineage>
</organism>
<evidence type="ECO:0000256" key="1">
    <source>
        <dbReference type="SAM" id="MobiDB-lite"/>
    </source>
</evidence>
<evidence type="ECO:0000313" key="2">
    <source>
        <dbReference type="EMBL" id="CAJ1370435.1"/>
    </source>
</evidence>
<reference evidence="2" key="1">
    <citation type="submission" date="2023-08" db="EMBL/GenBank/DDBJ databases">
        <authorList>
            <person name="Chen Y."/>
            <person name="Shah S."/>
            <person name="Dougan E. K."/>
            <person name="Thang M."/>
            <person name="Chan C."/>
        </authorList>
    </citation>
    <scope>NUCLEOTIDE SEQUENCE</scope>
</reference>
<proteinExistence type="predicted"/>
<dbReference type="EMBL" id="CAUJNA010000015">
    <property type="protein sequence ID" value="CAJ1370435.1"/>
    <property type="molecule type" value="Genomic_DNA"/>
</dbReference>
<feature type="compositionally biased region" description="Low complexity" evidence="1">
    <location>
        <begin position="230"/>
        <end position="240"/>
    </location>
</feature>
<feature type="compositionally biased region" description="Basic and acidic residues" evidence="1">
    <location>
        <begin position="114"/>
        <end position="131"/>
    </location>
</feature>
<feature type="compositionally biased region" description="Low complexity" evidence="1">
    <location>
        <begin position="258"/>
        <end position="271"/>
    </location>
</feature>
<feature type="region of interest" description="Disordered" evidence="1">
    <location>
        <begin position="58"/>
        <end position="131"/>
    </location>
</feature>
<feature type="region of interest" description="Disordered" evidence="1">
    <location>
        <begin position="179"/>
        <end position="292"/>
    </location>
</feature>
<feature type="compositionally biased region" description="Basic and acidic residues" evidence="1">
    <location>
        <begin position="77"/>
        <end position="94"/>
    </location>
</feature>
<sequence>MPQKPKLTAVNYQACRKGQLMLSAQEAEATLQALRDLGLTVRWCLKEAPAAASISRAMAAAKSGAPKAKAKPAKPARAAEGKAKAKAKAKEKPRARAAAESPRKRKAPPEEEEASGKRAKGDTGEAKEEIPAEERAYLDCLVEMLSDDKVDELIKKFDATEDGEDSVIDIDEMSAAKRQQFRRTVERMVTKTDRDKAKRQALQTVAKEQERRQAEAEAASETQELRRGSPEPTQPMQPMEPEFEEAVVIDEEKDADMAPAGEAGDPEAASSKPAASGSWPEDLPDVSEDILRSEDTADLEKFLEECQDWFN</sequence>
<evidence type="ECO:0000313" key="3">
    <source>
        <dbReference type="Proteomes" id="UP001178507"/>
    </source>
</evidence>
<protein>
    <submittedName>
        <fullName evidence="2">Uncharacterized protein</fullName>
    </submittedName>
</protein>
<name>A0AA36HKW1_9DINO</name>
<feature type="compositionally biased region" description="Acidic residues" evidence="1">
    <location>
        <begin position="241"/>
        <end position="254"/>
    </location>
</feature>
<feature type="compositionally biased region" description="Basic and acidic residues" evidence="1">
    <location>
        <begin position="183"/>
        <end position="198"/>
    </location>
</feature>